<dbReference type="EMBL" id="CAMKVN010001133">
    <property type="protein sequence ID" value="CAI2173919.1"/>
    <property type="molecule type" value="Genomic_DNA"/>
</dbReference>
<evidence type="ECO:0000256" key="4">
    <source>
        <dbReference type="SAM" id="MobiDB-lite"/>
    </source>
</evidence>
<dbReference type="InterPro" id="IPR005011">
    <property type="entry name" value="SNU66/SART1"/>
</dbReference>
<feature type="compositionally biased region" description="Basic and acidic residues" evidence="4">
    <location>
        <begin position="347"/>
        <end position="374"/>
    </location>
</feature>
<feature type="compositionally biased region" description="Acidic residues" evidence="4">
    <location>
        <begin position="113"/>
        <end position="133"/>
    </location>
</feature>
<evidence type="ECO:0000256" key="1">
    <source>
        <dbReference type="ARBA" id="ARBA00004123"/>
    </source>
</evidence>
<dbReference type="PANTHER" id="PTHR14152:SF5">
    <property type="entry name" value="U4_U6.U5 TRI-SNRNP-ASSOCIATED PROTEIN 1"/>
    <property type="match status" value="1"/>
</dbReference>
<dbReference type="PANTHER" id="PTHR14152">
    <property type="entry name" value="SQUAMOUS CELL CARCINOMA ANTIGEN RECOGNISED BY CYTOTOXIC T LYMPHOCYTES"/>
    <property type="match status" value="1"/>
</dbReference>
<comment type="similarity">
    <text evidence="2">Belongs to the SNU66/SART1 family.</text>
</comment>
<evidence type="ECO:0000313" key="6">
    <source>
        <dbReference type="Proteomes" id="UP001153678"/>
    </source>
</evidence>
<dbReference type="Proteomes" id="UP001153678">
    <property type="component" value="Unassembled WGS sequence"/>
</dbReference>
<accession>A0A9W4SLK7</accession>
<dbReference type="AlphaFoldDB" id="A0A9W4SLK7"/>
<gene>
    <name evidence="5" type="ORF">FWILDA_LOCUS6329</name>
</gene>
<dbReference type="GO" id="GO:0000481">
    <property type="term" value="P:maturation of 5S rRNA"/>
    <property type="evidence" value="ECO:0007669"/>
    <property type="project" value="TreeGrafter"/>
</dbReference>
<comment type="caution">
    <text evidence="5">The sequence shown here is derived from an EMBL/GenBank/DDBJ whole genome shotgun (WGS) entry which is preliminary data.</text>
</comment>
<dbReference type="Pfam" id="PF03343">
    <property type="entry name" value="SART-1"/>
    <property type="match status" value="2"/>
</dbReference>
<sequence length="374" mass="41420">MEIDNSPSVVVSNQVRKRENFDDVSFVDDDDLQQALARARKMATKKVAKTNVEEIARTLTEFDEEPNEDDEMPGEGLVISDTSEFVRSLIVAPTITKPIEAEPKPDQPVQLEPVEEEKEDGEADDVEMDEVVEEEKKGGWKEAGNVEDSDMANIQDEPKLTGVVEEEPLVSSGMAATLALLQQKGYRGGGGRDSETSYRDREHLREMEARFRDYKPDINLEYVDEFGNQLTPKEAFRQLSHKFHGKSSGKAKTEKRLKKLEEERKLKAMSSIDTPLNMATALQERQKASGSAHVVLSVGNRAVVPPSMVNNNGKSSGSSKAQGTTSINSPSIITVNGGLTGQSMNAPEREKVMFGLKRKAEQDLEKPPKKSKDQ</sequence>
<reference evidence="5" key="1">
    <citation type="submission" date="2022-08" db="EMBL/GenBank/DDBJ databases">
        <authorList>
            <person name="Kallberg Y."/>
            <person name="Tangrot J."/>
            <person name="Rosling A."/>
        </authorList>
    </citation>
    <scope>NUCLEOTIDE SEQUENCE</scope>
    <source>
        <strain evidence="5">Wild A</strain>
    </source>
</reference>
<protein>
    <submittedName>
        <fullName evidence="5">7154_t:CDS:1</fullName>
    </submittedName>
</protein>
<feature type="compositionally biased region" description="Low complexity" evidence="4">
    <location>
        <begin position="310"/>
        <end position="320"/>
    </location>
</feature>
<keyword evidence="3" id="KW-0539">Nucleus</keyword>
<dbReference type="GO" id="GO:0045292">
    <property type="term" value="P:mRNA cis splicing, via spliceosome"/>
    <property type="evidence" value="ECO:0007669"/>
    <property type="project" value="TreeGrafter"/>
</dbReference>
<evidence type="ECO:0000256" key="2">
    <source>
        <dbReference type="ARBA" id="ARBA00006076"/>
    </source>
</evidence>
<evidence type="ECO:0000256" key="3">
    <source>
        <dbReference type="ARBA" id="ARBA00023242"/>
    </source>
</evidence>
<evidence type="ECO:0000313" key="5">
    <source>
        <dbReference type="EMBL" id="CAI2173919.1"/>
    </source>
</evidence>
<comment type="subcellular location">
    <subcellularLocation>
        <location evidence="1">Nucleus</location>
    </subcellularLocation>
</comment>
<feature type="region of interest" description="Disordered" evidence="4">
    <location>
        <begin position="97"/>
        <end position="160"/>
    </location>
</feature>
<feature type="compositionally biased region" description="Polar residues" evidence="4">
    <location>
        <begin position="321"/>
        <end position="334"/>
    </location>
</feature>
<dbReference type="GO" id="GO:0046540">
    <property type="term" value="C:U4/U6 x U5 tri-snRNP complex"/>
    <property type="evidence" value="ECO:0007669"/>
    <property type="project" value="TreeGrafter"/>
</dbReference>
<feature type="region of interest" description="Disordered" evidence="4">
    <location>
        <begin position="304"/>
        <end position="374"/>
    </location>
</feature>
<dbReference type="OrthoDB" id="5583at2759"/>
<name>A0A9W4SLK7_9GLOM</name>
<proteinExistence type="inferred from homology"/>
<keyword evidence="6" id="KW-1185">Reference proteome</keyword>
<organism evidence="5 6">
    <name type="scientific">Funneliformis geosporum</name>
    <dbReference type="NCBI Taxonomy" id="1117311"/>
    <lineage>
        <taxon>Eukaryota</taxon>
        <taxon>Fungi</taxon>
        <taxon>Fungi incertae sedis</taxon>
        <taxon>Mucoromycota</taxon>
        <taxon>Glomeromycotina</taxon>
        <taxon>Glomeromycetes</taxon>
        <taxon>Glomerales</taxon>
        <taxon>Glomeraceae</taxon>
        <taxon>Funneliformis</taxon>
    </lineage>
</organism>